<dbReference type="AlphaFoldDB" id="A0A166N654"/>
<organism evidence="2 3">
    <name type="scientific">Moelleriella libera RCEF 2490</name>
    <dbReference type="NCBI Taxonomy" id="1081109"/>
    <lineage>
        <taxon>Eukaryota</taxon>
        <taxon>Fungi</taxon>
        <taxon>Dikarya</taxon>
        <taxon>Ascomycota</taxon>
        <taxon>Pezizomycotina</taxon>
        <taxon>Sordariomycetes</taxon>
        <taxon>Hypocreomycetidae</taxon>
        <taxon>Hypocreales</taxon>
        <taxon>Clavicipitaceae</taxon>
        <taxon>Moelleriella</taxon>
    </lineage>
</organism>
<name>A0A166N654_9HYPO</name>
<keyword evidence="1" id="KW-1133">Transmembrane helix</keyword>
<feature type="transmembrane region" description="Helical" evidence="1">
    <location>
        <begin position="225"/>
        <end position="244"/>
    </location>
</feature>
<dbReference type="EMBL" id="AZGY01000033">
    <property type="protein sequence ID" value="KZZ87920.1"/>
    <property type="molecule type" value="Genomic_DNA"/>
</dbReference>
<sequence length="271" mass="30655">MLSLLSPLSAVMTPSEARSVKRTLVCRGHLSALLLVLCAVLINHIRRVLVPSLGQFLWWHALETMKLARSSPHHLLVGKTLRFSWHEVCVWSMHNQAFRLLRSQTSRRISENQQQMHAVVLFAAMSLALLEHAYVETCWAGAQLYALAQVFASDERRLLVDGVPGGPGWLRVVFVLGLLARWAWYSVPVLVMKGGVLLQMLVWGTTAHLVRYSNKYFILLELSDMLVTFGWMALGLITVVVWKLEDGWGRGRMEAGLTYSGRPRVMRQRVA</sequence>
<keyword evidence="1" id="KW-0812">Transmembrane</keyword>
<proteinExistence type="predicted"/>
<accession>A0A166N654</accession>
<dbReference type="OrthoDB" id="5233297at2759"/>
<protein>
    <submittedName>
        <fullName evidence="2">Uncharacterized protein</fullName>
    </submittedName>
</protein>
<comment type="caution">
    <text evidence="2">The sequence shown here is derived from an EMBL/GenBank/DDBJ whole genome shotgun (WGS) entry which is preliminary data.</text>
</comment>
<evidence type="ECO:0000313" key="2">
    <source>
        <dbReference type="EMBL" id="KZZ87920.1"/>
    </source>
</evidence>
<keyword evidence="1" id="KW-0472">Membrane</keyword>
<gene>
    <name evidence="2" type="ORF">AAL_08251</name>
</gene>
<dbReference type="Proteomes" id="UP000078544">
    <property type="component" value="Unassembled WGS sequence"/>
</dbReference>
<evidence type="ECO:0000313" key="3">
    <source>
        <dbReference type="Proteomes" id="UP000078544"/>
    </source>
</evidence>
<keyword evidence="3" id="KW-1185">Reference proteome</keyword>
<evidence type="ECO:0000256" key="1">
    <source>
        <dbReference type="SAM" id="Phobius"/>
    </source>
</evidence>
<reference evidence="2 3" key="1">
    <citation type="journal article" date="2016" name="Genome Biol. Evol.">
        <title>Divergent and convergent evolution of fungal pathogenicity.</title>
        <authorList>
            <person name="Shang Y."/>
            <person name="Xiao G."/>
            <person name="Zheng P."/>
            <person name="Cen K."/>
            <person name="Zhan S."/>
            <person name="Wang C."/>
        </authorList>
    </citation>
    <scope>NUCLEOTIDE SEQUENCE [LARGE SCALE GENOMIC DNA]</scope>
    <source>
        <strain evidence="2 3">RCEF 2490</strain>
    </source>
</reference>